<reference evidence="2 3" key="1">
    <citation type="submission" date="2016-12" db="EMBL/GenBank/DDBJ databases">
        <title>The genomes of Aspergillus section Nigri reveals drivers in fungal speciation.</title>
        <authorList>
            <consortium name="DOE Joint Genome Institute"/>
            <person name="Vesth T.C."/>
            <person name="Nybo J."/>
            <person name="Theobald S."/>
            <person name="Brandl J."/>
            <person name="Frisvad J.C."/>
            <person name="Nielsen K.F."/>
            <person name="Lyhne E.K."/>
            <person name="Kogle M.E."/>
            <person name="Kuo A."/>
            <person name="Riley R."/>
            <person name="Clum A."/>
            <person name="Nolan M."/>
            <person name="Lipzen A."/>
            <person name="Salamov A."/>
            <person name="Henrissat B."/>
            <person name="Wiebenga A."/>
            <person name="De Vries R.P."/>
            <person name="Grigoriev I.V."/>
            <person name="Mortensen U.H."/>
            <person name="Andersen M.R."/>
            <person name="Baker S.E."/>
        </authorList>
    </citation>
    <scope>NUCLEOTIDE SEQUENCE [LARGE SCALE GENOMIC DNA]</scope>
    <source>
        <strain evidence="2 3">CBS 121591</strain>
    </source>
</reference>
<dbReference type="RefSeq" id="XP_025485526.1">
    <property type="nucleotide sequence ID" value="XM_025638875.1"/>
</dbReference>
<dbReference type="OrthoDB" id="6359816at2759"/>
<dbReference type="Gene3D" id="3.30.710.10">
    <property type="entry name" value="Potassium Channel Kv1.1, Chain A"/>
    <property type="match status" value="1"/>
</dbReference>
<feature type="compositionally biased region" description="Low complexity" evidence="1">
    <location>
        <begin position="63"/>
        <end position="72"/>
    </location>
</feature>
<dbReference type="EMBL" id="KZ821824">
    <property type="protein sequence ID" value="PYH75326.1"/>
    <property type="molecule type" value="Genomic_DNA"/>
</dbReference>
<name>A0A319BPI3_9EURO</name>
<sequence length="151" mass="17208">MTMKQRSLVSLLLNPDEFREARSKEIAIHDDPLIIEKLIDYIYREDYDDSFEPAIEPQPGTPPAEMASAEPEPAIEPRAEAPLPKLDPATRTDDITKAHINIRIYTVADKYAINQLMILTIHYGVTLIKHLFSDFGCCETVRGNTRCLDYM</sequence>
<dbReference type="GeneID" id="37141617"/>
<proteinExistence type="predicted"/>
<evidence type="ECO:0000313" key="2">
    <source>
        <dbReference type="EMBL" id="PYH75326.1"/>
    </source>
</evidence>
<dbReference type="AlphaFoldDB" id="A0A319BPI3"/>
<evidence type="ECO:0008006" key="4">
    <source>
        <dbReference type="Google" id="ProtNLM"/>
    </source>
</evidence>
<evidence type="ECO:0000313" key="3">
    <source>
        <dbReference type="Proteomes" id="UP000248340"/>
    </source>
</evidence>
<dbReference type="VEuPathDB" id="FungiDB:BO82DRAFT_396916"/>
<protein>
    <recommendedName>
        <fullName evidence="4">BTB domain-containing protein</fullName>
    </recommendedName>
</protein>
<dbReference type="Proteomes" id="UP000248340">
    <property type="component" value="Unassembled WGS sequence"/>
</dbReference>
<evidence type="ECO:0000256" key="1">
    <source>
        <dbReference type="SAM" id="MobiDB-lite"/>
    </source>
</evidence>
<feature type="region of interest" description="Disordered" evidence="1">
    <location>
        <begin position="51"/>
        <end position="90"/>
    </location>
</feature>
<dbReference type="InterPro" id="IPR011333">
    <property type="entry name" value="SKP1/BTB/POZ_sf"/>
</dbReference>
<gene>
    <name evidence="2" type="ORF">BO82DRAFT_396916</name>
</gene>
<keyword evidence="3" id="KW-1185">Reference proteome</keyword>
<accession>A0A319BPI3</accession>
<organism evidence="2 3">
    <name type="scientific">Aspergillus uvarum CBS 121591</name>
    <dbReference type="NCBI Taxonomy" id="1448315"/>
    <lineage>
        <taxon>Eukaryota</taxon>
        <taxon>Fungi</taxon>
        <taxon>Dikarya</taxon>
        <taxon>Ascomycota</taxon>
        <taxon>Pezizomycotina</taxon>
        <taxon>Eurotiomycetes</taxon>
        <taxon>Eurotiomycetidae</taxon>
        <taxon>Eurotiales</taxon>
        <taxon>Aspergillaceae</taxon>
        <taxon>Aspergillus</taxon>
        <taxon>Aspergillus subgen. Circumdati</taxon>
    </lineage>
</organism>